<keyword evidence="1" id="KW-0175">Coiled coil</keyword>
<dbReference type="Proteomes" id="UP000051307">
    <property type="component" value="Unassembled WGS sequence"/>
</dbReference>
<accession>A0A0R1VUL3</accession>
<feature type="coiled-coil region" evidence="1">
    <location>
        <begin position="31"/>
        <end position="72"/>
    </location>
</feature>
<feature type="transmembrane region" description="Helical" evidence="2">
    <location>
        <begin position="12"/>
        <end position="31"/>
    </location>
</feature>
<organism evidence="3 4">
    <name type="scientific">Lactobacillus kitasatonis DSM 16761 = JCM 1039</name>
    <dbReference type="NCBI Taxonomy" id="1423767"/>
    <lineage>
        <taxon>Bacteria</taxon>
        <taxon>Bacillati</taxon>
        <taxon>Bacillota</taxon>
        <taxon>Bacilli</taxon>
        <taxon>Lactobacillales</taxon>
        <taxon>Lactobacillaceae</taxon>
        <taxon>Lactobacillus</taxon>
    </lineage>
</organism>
<keyword evidence="2" id="KW-0812">Transmembrane</keyword>
<evidence type="ECO:0000313" key="3">
    <source>
        <dbReference type="EMBL" id="KRM06691.1"/>
    </source>
</evidence>
<protein>
    <submittedName>
        <fullName evidence="3">Uncharacterized protein</fullName>
    </submittedName>
</protein>
<dbReference type="PATRIC" id="fig|1423767.3.peg.1668"/>
<evidence type="ECO:0000256" key="2">
    <source>
        <dbReference type="SAM" id="Phobius"/>
    </source>
</evidence>
<dbReference type="RefSeq" id="WP_025014909.1">
    <property type="nucleotide sequence ID" value="NZ_AZFU01000004.1"/>
</dbReference>
<proteinExistence type="predicted"/>
<dbReference type="EMBL" id="AZFU01000004">
    <property type="protein sequence ID" value="KRM06691.1"/>
    <property type="molecule type" value="Genomic_DNA"/>
</dbReference>
<evidence type="ECO:0000313" key="4">
    <source>
        <dbReference type="Proteomes" id="UP000051307"/>
    </source>
</evidence>
<keyword evidence="2" id="KW-1133">Transmembrane helix</keyword>
<comment type="caution">
    <text evidence="3">The sequence shown here is derived from an EMBL/GenBank/DDBJ whole genome shotgun (WGS) entry which is preliminary data.</text>
</comment>
<reference evidence="3 4" key="1">
    <citation type="journal article" date="2015" name="Genome Announc.">
        <title>Expanding the biotechnology potential of lactobacilli through comparative genomics of 213 strains and associated genera.</title>
        <authorList>
            <person name="Sun Z."/>
            <person name="Harris H.M."/>
            <person name="McCann A."/>
            <person name="Guo C."/>
            <person name="Argimon S."/>
            <person name="Zhang W."/>
            <person name="Yang X."/>
            <person name="Jeffery I.B."/>
            <person name="Cooney J.C."/>
            <person name="Kagawa T.F."/>
            <person name="Liu W."/>
            <person name="Song Y."/>
            <person name="Salvetti E."/>
            <person name="Wrobel A."/>
            <person name="Rasinkangas P."/>
            <person name="Parkhill J."/>
            <person name="Rea M.C."/>
            <person name="O'Sullivan O."/>
            <person name="Ritari J."/>
            <person name="Douillard F.P."/>
            <person name="Paul Ross R."/>
            <person name="Yang R."/>
            <person name="Briner A.E."/>
            <person name="Felis G.E."/>
            <person name="de Vos W.M."/>
            <person name="Barrangou R."/>
            <person name="Klaenhammer T.R."/>
            <person name="Caufield P.W."/>
            <person name="Cui Y."/>
            <person name="Zhang H."/>
            <person name="O'Toole P.W."/>
        </authorList>
    </citation>
    <scope>NUCLEOTIDE SEQUENCE [LARGE SCALE GENOMIC DNA]</scope>
    <source>
        <strain evidence="3 4">DSM 16761</strain>
    </source>
</reference>
<dbReference type="eggNOG" id="ENOG5030BMG">
    <property type="taxonomic scope" value="Bacteria"/>
</dbReference>
<dbReference type="AlphaFoldDB" id="A0A0R1VUL3"/>
<evidence type="ECO:0000256" key="1">
    <source>
        <dbReference type="SAM" id="Coils"/>
    </source>
</evidence>
<keyword evidence="2" id="KW-0472">Membrane</keyword>
<gene>
    <name evidence="3" type="ORF">FC59_GL001607</name>
</gene>
<sequence>MRWCFINDLVKALPYLASISAFLIAIWKWVFDALKEERDHYQEKCEKQEGVIDDLKQKNLDLQQKIDEQKFLIDQYVKRMPKNEDGGKDVS</sequence>
<name>A0A0R1VUL3_9LACO</name>